<comment type="similarity">
    <text evidence="2">Belongs to the ABC transporter superfamily.</text>
</comment>
<keyword evidence="8" id="KW-0472">Membrane</keyword>
<feature type="region of interest" description="Disordered" evidence="9">
    <location>
        <begin position="254"/>
        <end position="276"/>
    </location>
</feature>
<evidence type="ECO:0000256" key="6">
    <source>
        <dbReference type="ARBA" id="ARBA00022840"/>
    </source>
</evidence>
<evidence type="ECO:0000256" key="8">
    <source>
        <dbReference type="ARBA" id="ARBA00023136"/>
    </source>
</evidence>
<organism evidence="11 12">
    <name type="scientific">candidate division WWE3 bacterium CG06_land_8_20_14_3_00_42_16</name>
    <dbReference type="NCBI Taxonomy" id="1975083"/>
    <lineage>
        <taxon>Bacteria</taxon>
        <taxon>Katanobacteria</taxon>
    </lineage>
</organism>
<dbReference type="Pfam" id="PF00005">
    <property type="entry name" value="ABC_tran"/>
    <property type="match status" value="1"/>
</dbReference>
<keyword evidence="6 11" id="KW-0067">ATP-binding</keyword>
<keyword evidence="5" id="KW-0547">Nucleotide-binding</keyword>
<dbReference type="InterPro" id="IPR027417">
    <property type="entry name" value="P-loop_NTPase"/>
</dbReference>
<evidence type="ECO:0000256" key="9">
    <source>
        <dbReference type="SAM" id="MobiDB-lite"/>
    </source>
</evidence>
<sequence length="276" mass="31419">MTQNTIGNILEVRNLTKKFGNFVAVDQVTFDIQKGEIFGFLGPNGAGKSTTIRMLTTLLRPTSGKATLLNYDIVNQSDKVRKHIGLVAEKIILYDRLTARENLEFFGNLFHLPQTDIKERTRKWIARLDMENWVNAQVGTFSTGMKQRINIARALLTEPDILFLDEPTLGLDPQTTHLIRQFIRELNEQGVTILLTTHDMLEAEELSNRIAIIDHGKIVAQDTAENLKKIVSEKDHPTLEDVFLQITGTQIRDTGNERMTPTHGHRFGFRKTSRVR</sequence>
<keyword evidence="3" id="KW-0813">Transport</keyword>
<evidence type="ECO:0000256" key="3">
    <source>
        <dbReference type="ARBA" id="ARBA00022448"/>
    </source>
</evidence>
<comment type="caution">
    <text evidence="11">The sequence shown here is derived from an EMBL/GenBank/DDBJ whole genome shotgun (WGS) entry which is preliminary data.</text>
</comment>
<dbReference type="GO" id="GO:0005524">
    <property type="term" value="F:ATP binding"/>
    <property type="evidence" value="ECO:0007669"/>
    <property type="project" value="UniProtKB-KW"/>
</dbReference>
<dbReference type="PROSITE" id="PS50893">
    <property type="entry name" value="ABC_TRANSPORTER_2"/>
    <property type="match status" value="1"/>
</dbReference>
<gene>
    <name evidence="11" type="ORF">COS81_00445</name>
</gene>
<keyword evidence="7" id="KW-1278">Translocase</keyword>
<comment type="subcellular location">
    <subcellularLocation>
        <location evidence="1">Cell membrane</location>
    </subcellularLocation>
</comment>
<evidence type="ECO:0000256" key="7">
    <source>
        <dbReference type="ARBA" id="ARBA00022967"/>
    </source>
</evidence>
<evidence type="ECO:0000256" key="5">
    <source>
        <dbReference type="ARBA" id="ARBA00022741"/>
    </source>
</evidence>
<dbReference type="PANTHER" id="PTHR42711">
    <property type="entry name" value="ABC TRANSPORTER ATP-BINDING PROTEIN"/>
    <property type="match status" value="1"/>
</dbReference>
<accession>A0A2M7APK5</accession>
<name>A0A2M7APK5_UNCKA</name>
<evidence type="ECO:0000256" key="4">
    <source>
        <dbReference type="ARBA" id="ARBA00022475"/>
    </source>
</evidence>
<dbReference type="SMART" id="SM00382">
    <property type="entry name" value="AAA"/>
    <property type="match status" value="1"/>
</dbReference>
<dbReference type="Gene3D" id="3.40.50.300">
    <property type="entry name" value="P-loop containing nucleotide triphosphate hydrolases"/>
    <property type="match status" value="1"/>
</dbReference>
<dbReference type="Proteomes" id="UP000229916">
    <property type="component" value="Unassembled WGS sequence"/>
</dbReference>
<dbReference type="InterPro" id="IPR003439">
    <property type="entry name" value="ABC_transporter-like_ATP-bd"/>
</dbReference>
<dbReference type="GO" id="GO:0016887">
    <property type="term" value="F:ATP hydrolysis activity"/>
    <property type="evidence" value="ECO:0007669"/>
    <property type="project" value="InterPro"/>
</dbReference>
<protein>
    <submittedName>
        <fullName evidence="11">Daunorubicin ABC transporter ATP-binding protein</fullName>
    </submittedName>
</protein>
<dbReference type="AlphaFoldDB" id="A0A2M7APK5"/>
<dbReference type="InterPro" id="IPR003593">
    <property type="entry name" value="AAA+_ATPase"/>
</dbReference>
<keyword evidence="4" id="KW-1003">Cell membrane</keyword>
<dbReference type="PANTHER" id="PTHR42711:SF5">
    <property type="entry name" value="ABC TRANSPORTER ATP-BINDING PROTEIN NATA"/>
    <property type="match status" value="1"/>
</dbReference>
<feature type="compositionally biased region" description="Basic residues" evidence="9">
    <location>
        <begin position="263"/>
        <end position="276"/>
    </location>
</feature>
<dbReference type="FunFam" id="3.40.50.300:FF:000589">
    <property type="entry name" value="ABC transporter, ATP-binding subunit"/>
    <property type="match status" value="1"/>
</dbReference>
<dbReference type="GO" id="GO:0005886">
    <property type="term" value="C:plasma membrane"/>
    <property type="evidence" value="ECO:0007669"/>
    <property type="project" value="UniProtKB-SubCell"/>
</dbReference>
<proteinExistence type="inferred from homology"/>
<evidence type="ECO:0000313" key="12">
    <source>
        <dbReference type="Proteomes" id="UP000229916"/>
    </source>
</evidence>
<evidence type="ECO:0000256" key="2">
    <source>
        <dbReference type="ARBA" id="ARBA00005417"/>
    </source>
</evidence>
<dbReference type="InterPro" id="IPR050763">
    <property type="entry name" value="ABC_transporter_ATP-binding"/>
</dbReference>
<dbReference type="SUPFAM" id="SSF52540">
    <property type="entry name" value="P-loop containing nucleoside triphosphate hydrolases"/>
    <property type="match status" value="1"/>
</dbReference>
<feature type="domain" description="ABC transporter" evidence="10">
    <location>
        <begin position="10"/>
        <end position="240"/>
    </location>
</feature>
<evidence type="ECO:0000259" key="10">
    <source>
        <dbReference type="PROSITE" id="PS50893"/>
    </source>
</evidence>
<reference evidence="12" key="1">
    <citation type="submission" date="2017-09" db="EMBL/GenBank/DDBJ databases">
        <title>Depth-based differentiation of microbial function through sediment-hosted aquifers and enrichment of novel symbionts in the deep terrestrial subsurface.</title>
        <authorList>
            <person name="Probst A.J."/>
            <person name="Ladd B."/>
            <person name="Jarett J.K."/>
            <person name="Geller-Mcgrath D.E."/>
            <person name="Sieber C.M.K."/>
            <person name="Emerson J.B."/>
            <person name="Anantharaman K."/>
            <person name="Thomas B.C."/>
            <person name="Malmstrom R."/>
            <person name="Stieglmeier M."/>
            <person name="Klingl A."/>
            <person name="Woyke T."/>
            <person name="Ryan C.M."/>
            <person name="Banfield J.F."/>
        </authorList>
    </citation>
    <scope>NUCLEOTIDE SEQUENCE [LARGE SCALE GENOMIC DNA]</scope>
</reference>
<evidence type="ECO:0000313" key="11">
    <source>
        <dbReference type="EMBL" id="PIU69312.1"/>
    </source>
</evidence>
<evidence type="ECO:0000256" key="1">
    <source>
        <dbReference type="ARBA" id="ARBA00004236"/>
    </source>
</evidence>
<dbReference type="EMBL" id="PEWD01000007">
    <property type="protein sequence ID" value="PIU69312.1"/>
    <property type="molecule type" value="Genomic_DNA"/>
</dbReference>